<accession>A0AAW9QZ44</accession>
<dbReference type="Pfam" id="PF11209">
    <property type="entry name" value="LmeA"/>
    <property type="match status" value="1"/>
</dbReference>
<organism evidence="1 2">
    <name type="scientific">Pannus brasiliensis CCIBt3594</name>
    <dbReference type="NCBI Taxonomy" id="1427578"/>
    <lineage>
        <taxon>Bacteria</taxon>
        <taxon>Bacillati</taxon>
        <taxon>Cyanobacteriota</taxon>
        <taxon>Cyanophyceae</taxon>
        <taxon>Oscillatoriophycideae</taxon>
        <taxon>Chroococcales</taxon>
        <taxon>Microcystaceae</taxon>
        <taxon>Pannus</taxon>
    </lineage>
</organism>
<name>A0AAW9QZ44_9CHRO</name>
<sequence length="273" mass="30024">MEWFTIALSSLLTLLVPAGAILDSVLANSIRARVNKVEQLSVRVDNTPSYQALQGKVDRVRVAGRGLYPVEGFRVEAIDLETDPLSVDIGKLQQKKAKLNEALRKPASGALRLVLTEEDINKALQSPEIKARVQAVIDRAVPRREETGNQSFQLQSARVDFLENNRVATTIEVRSIRDGQVSEPIDLALEVGLKVIDGRKLELLDPSGTLNGRRLSGRILRGFADGIAERLDANALAKEGIFARLLQFQIDGDKLQVAVFARLDPRSGNTSQR</sequence>
<dbReference type="AlphaFoldDB" id="A0AAW9QZ44"/>
<dbReference type="InterPro" id="IPR021373">
    <property type="entry name" value="DUF2993"/>
</dbReference>
<reference evidence="1 2" key="1">
    <citation type="submission" date="2024-01" db="EMBL/GenBank/DDBJ databases">
        <title>Genomic insights into the taxonomy and metabolism of the cyanobacterium Pannus brasiliensis CCIBt3594.</title>
        <authorList>
            <person name="Machado M."/>
            <person name="Botero N.B."/>
            <person name="Andreote A.P.D."/>
            <person name="Feitosa A.M.T."/>
            <person name="Popin R."/>
            <person name="Sivonen K."/>
            <person name="Fiore M.F."/>
        </authorList>
    </citation>
    <scope>NUCLEOTIDE SEQUENCE [LARGE SCALE GENOMIC DNA]</scope>
    <source>
        <strain evidence="1 2">CCIBt3594</strain>
    </source>
</reference>
<dbReference type="EMBL" id="JBAFSM010000053">
    <property type="protein sequence ID" value="MEG3439606.1"/>
    <property type="molecule type" value="Genomic_DNA"/>
</dbReference>
<evidence type="ECO:0000313" key="2">
    <source>
        <dbReference type="Proteomes" id="UP001328733"/>
    </source>
</evidence>
<gene>
    <name evidence="1" type="ORF">V0288_20935</name>
</gene>
<dbReference type="RefSeq" id="WP_332867086.1">
    <property type="nucleotide sequence ID" value="NZ_JBAFSM010000053.1"/>
</dbReference>
<protein>
    <submittedName>
        <fullName evidence="1">DUF2993 domain-containing protein</fullName>
    </submittedName>
</protein>
<proteinExistence type="predicted"/>
<comment type="caution">
    <text evidence="1">The sequence shown here is derived from an EMBL/GenBank/DDBJ whole genome shotgun (WGS) entry which is preliminary data.</text>
</comment>
<dbReference type="Proteomes" id="UP001328733">
    <property type="component" value="Unassembled WGS sequence"/>
</dbReference>
<evidence type="ECO:0000313" key="1">
    <source>
        <dbReference type="EMBL" id="MEG3439606.1"/>
    </source>
</evidence>
<keyword evidence="2" id="KW-1185">Reference proteome</keyword>